<organism evidence="1 2">
    <name type="scientific">Meloidogyne enterolobii</name>
    <name type="common">Root-knot nematode worm</name>
    <name type="synonym">Meloidogyne mayaguensis</name>
    <dbReference type="NCBI Taxonomy" id="390850"/>
    <lineage>
        <taxon>Eukaryota</taxon>
        <taxon>Metazoa</taxon>
        <taxon>Ecdysozoa</taxon>
        <taxon>Nematoda</taxon>
        <taxon>Chromadorea</taxon>
        <taxon>Rhabditida</taxon>
        <taxon>Tylenchina</taxon>
        <taxon>Tylenchomorpha</taxon>
        <taxon>Tylenchoidea</taxon>
        <taxon>Meloidogynidae</taxon>
        <taxon>Meloidogyninae</taxon>
        <taxon>Meloidogyne</taxon>
    </lineage>
</organism>
<reference evidence="1 2" key="1">
    <citation type="submission" date="2020-08" db="EMBL/GenBank/DDBJ databases">
        <authorList>
            <person name="Koutsovoulos G."/>
            <person name="Danchin GJ E."/>
        </authorList>
    </citation>
    <scope>NUCLEOTIDE SEQUENCE [LARGE SCALE GENOMIC DNA]</scope>
</reference>
<dbReference type="AlphaFoldDB" id="A0A6V7UTT8"/>
<proteinExistence type="predicted"/>
<gene>
    <name evidence="1" type="ORF">MENT_LOCUS17207</name>
</gene>
<dbReference type="Proteomes" id="UP000580250">
    <property type="component" value="Unassembled WGS sequence"/>
</dbReference>
<comment type="caution">
    <text evidence="1">The sequence shown here is derived from an EMBL/GenBank/DDBJ whole genome shotgun (WGS) entry which is preliminary data.</text>
</comment>
<protein>
    <submittedName>
        <fullName evidence="1">Uncharacterized protein</fullName>
    </submittedName>
</protein>
<evidence type="ECO:0000313" key="2">
    <source>
        <dbReference type="Proteomes" id="UP000580250"/>
    </source>
</evidence>
<accession>A0A6V7UTT8</accession>
<evidence type="ECO:0000313" key="1">
    <source>
        <dbReference type="EMBL" id="CAD2165487.1"/>
    </source>
</evidence>
<name>A0A6V7UTT8_MELEN</name>
<dbReference type="EMBL" id="CAJEWN010000110">
    <property type="protein sequence ID" value="CAD2165487.1"/>
    <property type="molecule type" value="Genomic_DNA"/>
</dbReference>
<sequence length="56" mass="6731">MFRNIYIFVIISQGVSVIRKFEVSHDFIGKTTIYTKNCNKIFILKDFYLLYFLELS</sequence>